<evidence type="ECO:0000256" key="1">
    <source>
        <dbReference type="SAM" id="Phobius"/>
    </source>
</evidence>
<protein>
    <submittedName>
        <fullName evidence="2">Acid phosphatase</fullName>
    </submittedName>
</protein>
<dbReference type="SUPFAM" id="SSF51695">
    <property type="entry name" value="PLC-like phosphodiesterases"/>
    <property type="match status" value="1"/>
</dbReference>
<dbReference type="CDD" id="cd08589">
    <property type="entry name" value="PI-PLCc_SaPLC1_like"/>
    <property type="match status" value="1"/>
</dbReference>
<name>A0A9Q8WK91_9PEZI</name>
<evidence type="ECO:0000313" key="2">
    <source>
        <dbReference type="EMBL" id="UQC85897.1"/>
    </source>
</evidence>
<evidence type="ECO:0000313" key="3">
    <source>
        <dbReference type="Proteomes" id="UP000830671"/>
    </source>
</evidence>
<organism evidence="2 3">
    <name type="scientific">Colletotrichum lupini</name>
    <dbReference type="NCBI Taxonomy" id="145971"/>
    <lineage>
        <taxon>Eukaryota</taxon>
        <taxon>Fungi</taxon>
        <taxon>Dikarya</taxon>
        <taxon>Ascomycota</taxon>
        <taxon>Pezizomycotina</taxon>
        <taxon>Sordariomycetes</taxon>
        <taxon>Hypocreomycetidae</taxon>
        <taxon>Glomerellales</taxon>
        <taxon>Glomerellaceae</taxon>
        <taxon>Colletotrichum</taxon>
        <taxon>Colletotrichum acutatum species complex</taxon>
    </lineage>
</organism>
<dbReference type="AlphaFoldDB" id="A0A9Q8WK91"/>
<keyword evidence="3" id="KW-1185">Reference proteome</keyword>
<accession>A0A9Q8WK91</accession>
<keyword evidence="1" id="KW-0812">Transmembrane</keyword>
<keyword evidence="1" id="KW-1133">Transmembrane helix</keyword>
<dbReference type="EMBL" id="CP019477">
    <property type="protein sequence ID" value="UQC85897.1"/>
    <property type="molecule type" value="Genomic_DNA"/>
</dbReference>
<dbReference type="GeneID" id="73345374"/>
<dbReference type="KEGG" id="clup:CLUP02_11396"/>
<gene>
    <name evidence="2" type="ORF">CLUP02_11396</name>
</gene>
<dbReference type="Proteomes" id="UP000830671">
    <property type="component" value="Chromosome 5"/>
</dbReference>
<proteinExistence type="predicted"/>
<sequence>MSLLGRNTVNAFNSDWSVKVSYNTDPVAIDGESPRGSSQRRSHPAIGRPLLRPAKLGSCFLQAMCGAQRTTASGGGASLIPPWSASCHSYNLFRAGPSLKSTCPDLTRGLNGALGRSWRSRMQPFVAVVLLILPLVAMSPMSSLALKAALLLPLVSAASCSNESYTHNGLTWSRGIRMNQVQVVGTHNSYHREAPLEEHPTQAKMLPNVQNYYYSHPSLDIQLNYQSIRNLELDIFADPEGGHYATPLIRKLANLSTTPDPDLLAPGIKVLHVADADYHPTCKTFIGCLSIVKKWSQAHPDHVPIPFMIEFKTSEAAFAAIGGASQISWNDTALLKGLDDEIRSVFAPGDLVTPDDIRRGNLTLEQSVLQYGWPDLESARGRVLFLMDNGPVNPIRDSYTEGRPNLEGRILFTNSAPGNSDCAFQKLNDPTGTEQANIQAQVKAGYWVRTRADIPLDTLLSNDTTGMREDAFSSGAQIMSTDFQAYGMSSRWNVDYAARFEGGAAVRCNPINGPANCANEALEPVSYVRN</sequence>
<dbReference type="GO" id="GO:0008081">
    <property type="term" value="F:phosphoric diester hydrolase activity"/>
    <property type="evidence" value="ECO:0007669"/>
    <property type="project" value="InterPro"/>
</dbReference>
<dbReference type="Gene3D" id="3.20.20.190">
    <property type="entry name" value="Phosphatidylinositol (PI) phosphodiesterase"/>
    <property type="match status" value="1"/>
</dbReference>
<dbReference type="GO" id="GO:0006629">
    <property type="term" value="P:lipid metabolic process"/>
    <property type="evidence" value="ECO:0007669"/>
    <property type="project" value="InterPro"/>
</dbReference>
<keyword evidence="1" id="KW-0472">Membrane</keyword>
<dbReference type="Pfam" id="PF16670">
    <property type="entry name" value="PI-PLC-C1"/>
    <property type="match status" value="1"/>
</dbReference>
<dbReference type="InterPro" id="IPR032075">
    <property type="entry name" value="PI-PLC-C1"/>
</dbReference>
<reference evidence="2" key="1">
    <citation type="journal article" date="2021" name="Mol. Plant Microbe Interact.">
        <title>Complete Genome Sequence of the Plant-Pathogenic Fungus Colletotrichum lupini.</title>
        <authorList>
            <person name="Baroncelli R."/>
            <person name="Pensec F."/>
            <person name="Da Lio D."/>
            <person name="Boufleur T."/>
            <person name="Vicente I."/>
            <person name="Sarrocco S."/>
            <person name="Picot A."/>
            <person name="Baraldi E."/>
            <person name="Sukno S."/>
            <person name="Thon M."/>
            <person name="Le Floch G."/>
        </authorList>
    </citation>
    <scope>NUCLEOTIDE SEQUENCE</scope>
    <source>
        <strain evidence="2">IMI 504893</strain>
    </source>
</reference>
<feature type="transmembrane region" description="Helical" evidence="1">
    <location>
        <begin position="125"/>
        <end position="146"/>
    </location>
</feature>
<dbReference type="RefSeq" id="XP_049147509.1">
    <property type="nucleotide sequence ID" value="XM_049290364.1"/>
</dbReference>
<dbReference type="InterPro" id="IPR017946">
    <property type="entry name" value="PLC-like_Pdiesterase_TIM-brl"/>
</dbReference>